<proteinExistence type="inferred from homology"/>
<dbReference type="InterPro" id="IPR006684">
    <property type="entry name" value="YbgC/YbaW"/>
</dbReference>
<dbReference type="Gene3D" id="3.10.129.10">
    <property type="entry name" value="Hotdog Thioesterase"/>
    <property type="match status" value="1"/>
</dbReference>
<keyword evidence="2" id="KW-0378">Hydrolase</keyword>
<evidence type="ECO:0000256" key="2">
    <source>
        <dbReference type="ARBA" id="ARBA00022801"/>
    </source>
</evidence>
<evidence type="ECO:0000313" key="3">
    <source>
        <dbReference type="EMBL" id="MCQ5341536.1"/>
    </source>
</evidence>
<protein>
    <submittedName>
        <fullName evidence="3">Acyl-CoA thioesterase</fullName>
    </submittedName>
</protein>
<gene>
    <name evidence="3" type="ORF">NE675_00595</name>
</gene>
<keyword evidence="4" id="KW-1185">Reference proteome</keyword>
<dbReference type="PANTHER" id="PTHR31793">
    <property type="entry name" value="4-HYDROXYBENZOYL-COA THIOESTERASE FAMILY MEMBER"/>
    <property type="match status" value="1"/>
</dbReference>
<dbReference type="NCBIfam" id="TIGR00051">
    <property type="entry name" value="YbgC/FadM family acyl-CoA thioesterase"/>
    <property type="match status" value="1"/>
</dbReference>
<comment type="caution">
    <text evidence="3">The sequence shown here is derived from an EMBL/GenBank/DDBJ whole genome shotgun (WGS) entry which is preliminary data.</text>
</comment>
<dbReference type="CDD" id="cd00586">
    <property type="entry name" value="4HBT"/>
    <property type="match status" value="1"/>
</dbReference>
<evidence type="ECO:0000313" key="4">
    <source>
        <dbReference type="Proteomes" id="UP001206692"/>
    </source>
</evidence>
<reference evidence="3 4" key="1">
    <citation type="submission" date="2022-06" db="EMBL/GenBank/DDBJ databases">
        <title>Isolation of gut microbiota from human fecal samples.</title>
        <authorList>
            <person name="Pamer E.G."/>
            <person name="Barat B."/>
            <person name="Waligurski E."/>
            <person name="Medina S."/>
            <person name="Paddock L."/>
            <person name="Mostad J."/>
        </authorList>
    </citation>
    <scope>NUCLEOTIDE SEQUENCE [LARGE SCALE GENOMIC DNA]</scope>
    <source>
        <strain evidence="3 4">DFI.1.1</strain>
    </source>
</reference>
<dbReference type="InterPro" id="IPR029069">
    <property type="entry name" value="HotDog_dom_sf"/>
</dbReference>
<dbReference type="SUPFAM" id="SSF54637">
    <property type="entry name" value="Thioesterase/thiol ester dehydrase-isomerase"/>
    <property type="match status" value="1"/>
</dbReference>
<sequence length="149" mass="16949">MITVVEKVRFYETDMMGIAHHSNHIRWFECGRCEYFAAAGLDLFDLLDQGITYPIKSVSCEYISPINYADIIDIETRLVKLSRAQMVFSYRIVSHDDHRLLATGTTQNVFVHKASGKVARLADEDYKKLQAMYAAEQADTDVEGAIHGR</sequence>
<organism evidence="3 4">
    <name type="scientific">Megasphaera massiliensis</name>
    <dbReference type="NCBI Taxonomy" id="1232428"/>
    <lineage>
        <taxon>Bacteria</taxon>
        <taxon>Bacillati</taxon>
        <taxon>Bacillota</taxon>
        <taxon>Negativicutes</taxon>
        <taxon>Veillonellales</taxon>
        <taxon>Veillonellaceae</taxon>
        <taxon>Megasphaera</taxon>
    </lineage>
</organism>
<dbReference type="InterPro" id="IPR050563">
    <property type="entry name" value="4-hydroxybenzoyl-CoA_TE"/>
</dbReference>
<accession>A0ABT1SNU5</accession>
<name>A0ABT1SNU5_9FIRM</name>
<comment type="similarity">
    <text evidence="1">Belongs to the 4-hydroxybenzoyl-CoA thioesterase family.</text>
</comment>
<dbReference type="Proteomes" id="UP001206692">
    <property type="component" value="Unassembled WGS sequence"/>
</dbReference>
<dbReference type="EMBL" id="JANGEW010000001">
    <property type="protein sequence ID" value="MCQ5341536.1"/>
    <property type="molecule type" value="Genomic_DNA"/>
</dbReference>
<dbReference type="Pfam" id="PF13279">
    <property type="entry name" value="4HBT_2"/>
    <property type="match status" value="1"/>
</dbReference>
<dbReference type="RefSeq" id="WP_062412858.1">
    <property type="nucleotide sequence ID" value="NZ_JAJCIO010000001.1"/>
</dbReference>
<evidence type="ECO:0000256" key="1">
    <source>
        <dbReference type="ARBA" id="ARBA00005953"/>
    </source>
</evidence>
<dbReference type="PANTHER" id="PTHR31793:SF27">
    <property type="entry name" value="NOVEL THIOESTERASE SUPERFAMILY DOMAIN AND SAPOSIN A-TYPE DOMAIN CONTAINING PROTEIN (0610012H03RIK)"/>
    <property type="match status" value="1"/>
</dbReference>
<dbReference type="PIRSF" id="PIRSF003230">
    <property type="entry name" value="YbgC"/>
    <property type="match status" value="1"/>
</dbReference>